<reference evidence="1 2" key="1">
    <citation type="submission" date="2020-08" db="EMBL/GenBank/DDBJ databases">
        <title>Genomic Encyclopedia of Type Strains, Phase IV (KMG-IV): sequencing the most valuable type-strain genomes for metagenomic binning, comparative biology and taxonomic classification.</title>
        <authorList>
            <person name="Goeker M."/>
        </authorList>
    </citation>
    <scope>NUCLEOTIDE SEQUENCE [LARGE SCALE GENOMIC DNA]</scope>
    <source>
        <strain evidence="1 2">DSM 29854</strain>
    </source>
</reference>
<dbReference type="Proteomes" id="UP000563094">
    <property type="component" value="Unassembled WGS sequence"/>
</dbReference>
<proteinExistence type="predicted"/>
<evidence type="ECO:0000313" key="1">
    <source>
        <dbReference type="EMBL" id="MBA9079698.1"/>
    </source>
</evidence>
<accession>A0A839GZ32</accession>
<dbReference type="AlphaFoldDB" id="A0A839GZ32"/>
<organism evidence="1 2">
    <name type="scientific">Rufibacter quisquiliarum</name>
    <dbReference type="NCBI Taxonomy" id="1549639"/>
    <lineage>
        <taxon>Bacteria</taxon>
        <taxon>Pseudomonadati</taxon>
        <taxon>Bacteroidota</taxon>
        <taxon>Cytophagia</taxon>
        <taxon>Cytophagales</taxon>
        <taxon>Hymenobacteraceae</taxon>
        <taxon>Rufibacter</taxon>
    </lineage>
</organism>
<comment type="caution">
    <text evidence="1">The sequence shown here is derived from an EMBL/GenBank/DDBJ whole genome shotgun (WGS) entry which is preliminary data.</text>
</comment>
<keyword evidence="2" id="KW-1185">Reference proteome</keyword>
<name>A0A839GZ32_9BACT</name>
<dbReference type="EMBL" id="JACJIQ010000027">
    <property type="protein sequence ID" value="MBA9079698.1"/>
    <property type="molecule type" value="Genomic_DNA"/>
</dbReference>
<gene>
    <name evidence="1" type="ORF">FHS90_004438</name>
</gene>
<sequence>MPDHPLFGAYSCVLPITVLFRICNPEAGTEGICNPRGGTFDLQAPRIANPQVTGPGWQIPDSRGIRIRQMYGHPPLAPRIPDTPLLGGAVVGFTRGKLFPQLKPNHMFDSEPKTQDCYRPPSARKTCGPLRQFPFLACLSQNNSQALLPQITTGGLLYCHHSDSF</sequence>
<evidence type="ECO:0000313" key="2">
    <source>
        <dbReference type="Proteomes" id="UP000563094"/>
    </source>
</evidence>
<protein>
    <submittedName>
        <fullName evidence="1">Uncharacterized protein</fullName>
    </submittedName>
</protein>